<evidence type="ECO:0000313" key="3">
    <source>
        <dbReference type="Proteomes" id="UP001500363"/>
    </source>
</evidence>
<dbReference type="Proteomes" id="UP001500363">
    <property type="component" value="Unassembled WGS sequence"/>
</dbReference>
<dbReference type="RefSeq" id="WP_344167844.1">
    <property type="nucleotide sequence ID" value="NZ_BAAANC010000001.1"/>
</dbReference>
<keyword evidence="3" id="KW-1185">Reference proteome</keyword>
<dbReference type="InterPro" id="IPR025349">
    <property type="entry name" value="DUF4253"/>
</dbReference>
<name>A0ABN2A2F9_9ACTN</name>
<accession>A0ABN2A2F9</accession>
<evidence type="ECO:0000313" key="2">
    <source>
        <dbReference type="EMBL" id="GAA1508956.1"/>
    </source>
</evidence>
<feature type="domain" description="DUF4253" evidence="1">
    <location>
        <begin position="150"/>
        <end position="255"/>
    </location>
</feature>
<gene>
    <name evidence="2" type="ORF">GCM10009741_02160</name>
</gene>
<dbReference type="Pfam" id="PF14062">
    <property type="entry name" value="DUF4253"/>
    <property type="match status" value="1"/>
</dbReference>
<protein>
    <recommendedName>
        <fullName evidence="1">DUF4253 domain-containing protein</fullName>
    </recommendedName>
</protein>
<reference evidence="2 3" key="1">
    <citation type="journal article" date="2019" name="Int. J. Syst. Evol. Microbiol.">
        <title>The Global Catalogue of Microorganisms (GCM) 10K type strain sequencing project: providing services to taxonomists for standard genome sequencing and annotation.</title>
        <authorList>
            <consortium name="The Broad Institute Genomics Platform"/>
            <consortium name="The Broad Institute Genome Sequencing Center for Infectious Disease"/>
            <person name="Wu L."/>
            <person name="Ma J."/>
        </authorList>
    </citation>
    <scope>NUCLEOTIDE SEQUENCE [LARGE SCALE GENOMIC DNA]</scope>
    <source>
        <strain evidence="2 3">JCM 14303</strain>
    </source>
</reference>
<comment type="caution">
    <text evidence="2">The sequence shown here is derived from an EMBL/GenBank/DDBJ whole genome shotgun (WGS) entry which is preliminary data.</text>
</comment>
<organism evidence="2 3">
    <name type="scientific">Kribbella lupini</name>
    <dbReference type="NCBI Taxonomy" id="291602"/>
    <lineage>
        <taxon>Bacteria</taxon>
        <taxon>Bacillati</taxon>
        <taxon>Actinomycetota</taxon>
        <taxon>Actinomycetes</taxon>
        <taxon>Propionibacteriales</taxon>
        <taxon>Kribbellaceae</taxon>
        <taxon>Kribbella</taxon>
    </lineage>
</organism>
<evidence type="ECO:0000259" key="1">
    <source>
        <dbReference type="Pfam" id="PF14062"/>
    </source>
</evidence>
<proteinExistence type="predicted"/>
<sequence>MTPAAFAARFPGLPPLTRLGTAGSGAEVVGFPSAGNTAVDQWSLLYAARSETGLHPILLPPDFFQYDGEPRSADEIIATADQLDGAQILARLQSFRTLPTESGREGPDGMELAQETDYAGPLGRDILRLAIGCQPRADGSLGLVEYEVLVGLIECAEPWHVFAHLGDDNENLELADHVAFLRHLHELYEAVPATLPHRALELVLGRPPASDEDAYAAAAIYLFYNDGAYDQYDSDTVQNLAGKLKDNRVWTAWWD</sequence>
<dbReference type="EMBL" id="BAAANC010000001">
    <property type="protein sequence ID" value="GAA1508956.1"/>
    <property type="molecule type" value="Genomic_DNA"/>
</dbReference>